<evidence type="ECO:0000313" key="18">
    <source>
        <dbReference type="Proteomes" id="UP000488956"/>
    </source>
</evidence>
<dbReference type="Proteomes" id="UP000433483">
    <property type="component" value="Unassembled WGS sequence"/>
</dbReference>
<evidence type="ECO:0000313" key="6">
    <source>
        <dbReference type="EMBL" id="KAE9103323.1"/>
    </source>
</evidence>
<proteinExistence type="predicted"/>
<dbReference type="Proteomes" id="UP000429523">
    <property type="component" value="Unassembled WGS sequence"/>
</dbReference>
<dbReference type="Proteomes" id="UP000486351">
    <property type="component" value="Unassembled WGS sequence"/>
</dbReference>
<evidence type="ECO:0000313" key="11">
    <source>
        <dbReference type="Proteomes" id="UP000429523"/>
    </source>
</evidence>
<dbReference type="OrthoDB" id="117095at2759"/>
<evidence type="ECO:0000313" key="15">
    <source>
        <dbReference type="Proteomes" id="UP000441208"/>
    </source>
</evidence>
<evidence type="ECO:0000313" key="14">
    <source>
        <dbReference type="Proteomes" id="UP000440732"/>
    </source>
</evidence>
<evidence type="ECO:0000313" key="17">
    <source>
        <dbReference type="Proteomes" id="UP000486351"/>
    </source>
</evidence>
<comment type="caution">
    <text evidence="8">The sequence shown here is derived from an EMBL/GenBank/DDBJ whole genome shotgun (WGS) entry which is preliminary data.</text>
</comment>
<dbReference type="Proteomes" id="UP000460718">
    <property type="component" value="Unassembled WGS sequence"/>
</dbReference>
<keyword evidence="1" id="KW-0175">Coiled coil</keyword>
<dbReference type="Proteomes" id="UP000441208">
    <property type="component" value="Unassembled WGS sequence"/>
</dbReference>
<evidence type="ECO:0000313" key="12">
    <source>
        <dbReference type="Proteomes" id="UP000433483"/>
    </source>
</evidence>
<organism evidence="8 12">
    <name type="scientific">Phytophthora fragariae</name>
    <dbReference type="NCBI Taxonomy" id="53985"/>
    <lineage>
        <taxon>Eukaryota</taxon>
        <taxon>Sar</taxon>
        <taxon>Stramenopiles</taxon>
        <taxon>Oomycota</taxon>
        <taxon>Peronosporomycetes</taxon>
        <taxon>Peronosporales</taxon>
        <taxon>Peronosporaceae</taxon>
        <taxon>Phytophthora</taxon>
    </lineage>
</organism>
<dbReference type="EMBL" id="QXGF01000896">
    <property type="protein sequence ID" value="KAE8934541.1"/>
    <property type="molecule type" value="Genomic_DNA"/>
</dbReference>
<dbReference type="EMBL" id="QXFZ01000839">
    <property type="protein sequence ID" value="KAE9103323.1"/>
    <property type="molecule type" value="Genomic_DNA"/>
</dbReference>
<evidence type="ECO:0000256" key="1">
    <source>
        <dbReference type="SAM" id="Coils"/>
    </source>
</evidence>
<evidence type="ECO:0000313" key="9">
    <source>
        <dbReference type="EMBL" id="KAE9303330.1"/>
    </source>
</evidence>
<protein>
    <submittedName>
        <fullName evidence="8">Uncharacterized protein</fullName>
    </submittedName>
</protein>
<accession>A0A6A3XK35</accession>
<evidence type="ECO:0000313" key="13">
    <source>
        <dbReference type="Proteomes" id="UP000437068"/>
    </source>
</evidence>
<evidence type="ECO:0000313" key="8">
    <source>
        <dbReference type="EMBL" id="KAE9203415.1"/>
    </source>
</evidence>
<dbReference type="EMBL" id="QXFY01000791">
    <property type="protein sequence ID" value="KAE9335555.1"/>
    <property type="molecule type" value="Genomic_DNA"/>
</dbReference>
<dbReference type="EMBL" id="QXGB01000825">
    <property type="protein sequence ID" value="KAE9203415.1"/>
    <property type="molecule type" value="Genomic_DNA"/>
</dbReference>
<feature type="coiled-coil region" evidence="1">
    <location>
        <begin position="106"/>
        <end position="144"/>
    </location>
</feature>
<evidence type="ECO:0000313" key="3">
    <source>
        <dbReference type="EMBL" id="KAE8934541.1"/>
    </source>
</evidence>
<evidence type="ECO:0000313" key="4">
    <source>
        <dbReference type="EMBL" id="KAE8989665.1"/>
    </source>
</evidence>
<reference evidence="11 12" key="1">
    <citation type="submission" date="2018-08" db="EMBL/GenBank/DDBJ databases">
        <title>Genomic investigation of the strawberry pathogen Phytophthora fragariae indicates pathogenicity is determined by transcriptional variation in three key races.</title>
        <authorList>
            <person name="Adams T.M."/>
            <person name="Armitage A.D."/>
            <person name="Sobczyk M.K."/>
            <person name="Bates H.J."/>
            <person name="Dunwell J.M."/>
            <person name="Nellist C.F."/>
            <person name="Harrison R.J."/>
        </authorList>
    </citation>
    <scope>NUCLEOTIDE SEQUENCE [LARGE SCALE GENOMIC DNA]</scope>
    <source>
        <strain evidence="9 13">A4</strain>
        <strain evidence="8 12">NOV-27</strain>
        <strain evidence="7 14">NOV-5</strain>
        <strain evidence="6 15">NOV-71</strain>
        <strain evidence="10 17">NOV-77</strain>
        <strain evidence="3 11">NOV-9</strain>
        <strain evidence="5 18">ONT-3</strain>
        <strain evidence="4 16">SCRP245</strain>
    </source>
</reference>
<dbReference type="Proteomes" id="UP000440732">
    <property type="component" value="Unassembled WGS sequence"/>
</dbReference>
<dbReference type="AlphaFoldDB" id="A0A6A3XK35"/>
<dbReference type="PANTHER" id="PTHR37558:SF1">
    <property type="entry name" value="HTH CENPB-TYPE DOMAIN-CONTAINING PROTEIN"/>
    <property type="match status" value="1"/>
</dbReference>
<dbReference type="EMBL" id="QXGA01000794">
    <property type="protein sequence ID" value="KAE9141036.1"/>
    <property type="molecule type" value="Genomic_DNA"/>
</dbReference>
<evidence type="ECO:0000313" key="16">
    <source>
        <dbReference type="Proteomes" id="UP000460718"/>
    </source>
</evidence>
<dbReference type="EMBL" id="QXGE01000809">
    <property type="protein sequence ID" value="KAE9303330.1"/>
    <property type="molecule type" value="Genomic_DNA"/>
</dbReference>
<evidence type="ECO:0000313" key="5">
    <source>
        <dbReference type="EMBL" id="KAE9103150.1"/>
    </source>
</evidence>
<dbReference type="EMBL" id="QXFW01001513">
    <property type="protein sequence ID" value="KAE8989665.1"/>
    <property type="molecule type" value="Genomic_DNA"/>
</dbReference>
<evidence type="ECO:0000256" key="2">
    <source>
        <dbReference type="SAM" id="MobiDB-lite"/>
    </source>
</evidence>
<dbReference type="EMBL" id="QXFX01000828">
    <property type="protein sequence ID" value="KAE9103150.1"/>
    <property type="molecule type" value="Genomic_DNA"/>
</dbReference>
<evidence type="ECO:0000313" key="7">
    <source>
        <dbReference type="EMBL" id="KAE9141036.1"/>
    </source>
</evidence>
<keyword evidence="12" id="KW-1185">Reference proteome</keyword>
<gene>
    <name evidence="9" type="ORF">PF001_g13602</name>
    <name evidence="8" type="ORF">PF005_g14205</name>
    <name evidence="7" type="ORF">PF006_g13382</name>
    <name evidence="6" type="ORF">PF007_g14453</name>
    <name evidence="10" type="ORF">PF008_g13434</name>
    <name evidence="3" type="ORF">PF009_g15490</name>
    <name evidence="5" type="ORF">PF010_g13843</name>
    <name evidence="4" type="ORF">PF011_g18670</name>
</gene>
<feature type="region of interest" description="Disordered" evidence="2">
    <location>
        <begin position="1"/>
        <end position="29"/>
    </location>
</feature>
<dbReference type="PANTHER" id="PTHR37558">
    <property type="entry name" value="HTH CENPB-TYPE DOMAIN-CONTAINING PROTEIN"/>
    <property type="match status" value="1"/>
</dbReference>
<dbReference type="Proteomes" id="UP000437068">
    <property type="component" value="Unassembled WGS sequence"/>
</dbReference>
<evidence type="ECO:0000313" key="10">
    <source>
        <dbReference type="EMBL" id="KAE9335555.1"/>
    </source>
</evidence>
<dbReference type="Proteomes" id="UP000488956">
    <property type="component" value="Unassembled WGS sequence"/>
</dbReference>
<name>A0A6A3XK35_9STRA</name>
<sequence length="187" mass="20898">MAATTVALKPATEPPRSTAPPRRNNYSEEDDVALLRQVLLDRPFAKPRGKVMQHWDSLAATLVVSPAFSRSKLSGKNAQSRMNQLVQTHRETMKEAELLSGVAEDITERDQLLDELVELLDDAKQEQECKKQNEQKKRERIEAASLVARRVAMERLEQSSAADARLLEVFQSGQFAAAQGTEPESVE</sequence>